<accession>A0A0F8Y4L2</accession>
<dbReference type="PROSITE" id="PS01029">
    <property type="entry name" value="DEHYDROQUINASE_II"/>
    <property type="match status" value="1"/>
</dbReference>
<protein>
    <recommendedName>
        <fullName evidence="1">3-dehydroquinate dehydratase</fullName>
        <ecNumber evidence="1">4.2.1.10</ecNumber>
    </recommendedName>
</protein>
<name>A0A0F8Y4L2_9ZZZZ</name>
<dbReference type="PANTHER" id="PTHR21272">
    <property type="entry name" value="CATABOLIC 3-DEHYDROQUINASE"/>
    <property type="match status" value="1"/>
</dbReference>
<evidence type="ECO:0000256" key="2">
    <source>
        <dbReference type="ARBA" id="ARBA00023239"/>
    </source>
</evidence>
<keyword evidence="2" id="KW-0456">Lyase</keyword>
<dbReference type="EMBL" id="LAZR01068732">
    <property type="protein sequence ID" value="KKK49094.1"/>
    <property type="molecule type" value="Genomic_DNA"/>
</dbReference>
<dbReference type="GO" id="GO:0003855">
    <property type="term" value="F:3-dehydroquinate dehydratase activity"/>
    <property type="evidence" value="ECO:0007669"/>
    <property type="project" value="UniProtKB-EC"/>
</dbReference>
<sequence>MKILVIHGPNLDILGTREPEVYGKTTLAEINKRIRNLVKEEGGEVRIIQSHHEGKIVEEISNSKEDVLVINPAAYTHTS</sequence>
<dbReference type="InterPro" id="IPR036441">
    <property type="entry name" value="DHquinase_II_sf"/>
</dbReference>
<evidence type="ECO:0000256" key="1">
    <source>
        <dbReference type="ARBA" id="ARBA00012060"/>
    </source>
</evidence>
<dbReference type="InterPro" id="IPR018509">
    <property type="entry name" value="DHquinase_II_CS"/>
</dbReference>
<dbReference type="EC" id="4.2.1.10" evidence="1"/>
<evidence type="ECO:0000313" key="3">
    <source>
        <dbReference type="EMBL" id="KKK49094.1"/>
    </source>
</evidence>
<organism evidence="3">
    <name type="scientific">marine sediment metagenome</name>
    <dbReference type="NCBI Taxonomy" id="412755"/>
    <lineage>
        <taxon>unclassified sequences</taxon>
        <taxon>metagenomes</taxon>
        <taxon>ecological metagenomes</taxon>
    </lineage>
</organism>
<dbReference type="InterPro" id="IPR001874">
    <property type="entry name" value="DHquinase_II"/>
</dbReference>
<comment type="caution">
    <text evidence="3">The sequence shown here is derived from an EMBL/GenBank/DDBJ whole genome shotgun (WGS) entry which is preliminary data.</text>
</comment>
<dbReference type="AlphaFoldDB" id="A0A0F8Y4L2"/>
<gene>
    <name evidence="3" type="ORF">LCGC14_3138550</name>
</gene>
<dbReference type="Pfam" id="PF01220">
    <property type="entry name" value="DHquinase_II"/>
    <property type="match status" value="1"/>
</dbReference>
<dbReference type="SUPFAM" id="SSF52304">
    <property type="entry name" value="Type II 3-dehydroquinate dehydratase"/>
    <property type="match status" value="1"/>
</dbReference>
<dbReference type="GO" id="GO:0019631">
    <property type="term" value="P:quinate catabolic process"/>
    <property type="evidence" value="ECO:0007669"/>
    <property type="project" value="TreeGrafter"/>
</dbReference>
<reference evidence="3" key="1">
    <citation type="journal article" date="2015" name="Nature">
        <title>Complex archaea that bridge the gap between prokaryotes and eukaryotes.</title>
        <authorList>
            <person name="Spang A."/>
            <person name="Saw J.H."/>
            <person name="Jorgensen S.L."/>
            <person name="Zaremba-Niedzwiedzka K."/>
            <person name="Martijn J."/>
            <person name="Lind A.E."/>
            <person name="van Eijk R."/>
            <person name="Schleper C."/>
            <person name="Guy L."/>
            <person name="Ettema T.J."/>
        </authorList>
    </citation>
    <scope>NUCLEOTIDE SEQUENCE</scope>
</reference>
<proteinExistence type="predicted"/>
<dbReference type="PANTHER" id="PTHR21272:SF3">
    <property type="entry name" value="CATABOLIC 3-DEHYDROQUINASE"/>
    <property type="match status" value="1"/>
</dbReference>
<dbReference type="Gene3D" id="3.40.50.9100">
    <property type="entry name" value="Dehydroquinase, class II"/>
    <property type="match status" value="1"/>
</dbReference>
<feature type="non-terminal residue" evidence="3">
    <location>
        <position position="79"/>
    </location>
</feature>